<keyword evidence="4" id="KW-1185">Reference proteome</keyword>
<dbReference type="Gene3D" id="1.25.40.990">
    <property type="match status" value="1"/>
</dbReference>
<evidence type="ECO:0000256" key="1">
    <source>
        <dbReference type="SAM" id="SignalP"/>
    </source>
</evidence>
<feature type="signal peptide" evidence="1">
    <location>
        <begin position="1"/>
        <end position="19"/>
    </location>
</feature>
<proteinExistence type="predicted"/>
<feature type="chain" id="PRO_5013553741" description="SAC3/GANP/THP3 conserved domain-containing protein" evidence="1">
    <location>
        <begin position="20"/>
        <end position="406"/>
    </location>
</feature>
<dbReference type="InterPro" id="IPR005062">
    <property type="entry name" value="SAC3/GANP/THP3_conserved"/>
</dbReference>
<dbReference type="OrthoDB" id="21502at2759"/>
<protein>
    <recommendedName>
        <fullName evidence="2">SAC3/GANP/THP3 conserved domain-containing protein</fullName>
    </recommendedName>
</protein>
<organism evidence="3 4">
    <name type="scientific">Teladorsagia circumcincta</name>
    <name type="common">Brown stomach worm</name>
    <name type="synonym">Ostertagia circumcincta</name>
    <dbReference type="NCBI Taxonomy" id="45464"/>
    <lineage>
        <taxon>Eukaryota</taxon>
        <taxon>Metazoa</taxon>
        <taxon>Ecdysozoa</taxon>
        <taxon>Nematoda</taxon>
        <taxon>Chromadorea</taxon>
        <taxon>Rhabditida</taxon>
        <taxon>Rhabditina</taxon>
        <taxon>Rhabditomorpha</taxon>
        <taxon>Strongyloidea</taxon>
        <taxon>Trichostrongylidae</taxon>
        <taxon>Teladorsagia</taxon>
    </lineage>
</organism>
<evidence type="ECO:0000313" key="3">
    <source>
        <dbReference type="EMBL" id="PIO67552.1"/>
    </source>
</evidence>
<reference evidence="3 4" key="1">
    <citation type="submission" date="2015-09" db="EMBL/GenBank/DDBJ databases">
        <title>Draft genome of the parasitic nematode Teladorsagia circumcincta isolate WARC Sus (inbred).</title>
        <authorList>
            <person name="Mitreva M."/>
        </authorList>
    </citation>
    <scope>NUCLEOTIDE SEQUENCE [LARGE SCALE GENOMIC DNA]</scope>
    <source>
        <strain evidence="3 4">S</strain>
    </source>
</reference>
<dbReference type="EMBL" id="KZ347532">
    <property type="protein sequence ID" value="PIO67552.1"/>
    <property type="molecule type" value="Genomic_DNA"/>
</dbReference>
<evidence type="ECO:0000259" key="2">
    <source>
        <dbReference type="Pfam" id="PF03399"/>
    </source>
</evidence>
<dbReference type="Proteomes" id="UP000230423">
    <property type="component" value="Unassembled WGS sequence"/>
</dbReference>
<accession>A0A2G9UCT9</accession>
<evidence type="ECO:0000313" key="4">
    <source>
        <dbReference type="Proteomes" id="UP000230423"/>
    </source>
</evidence>
<feature type="domain" description="SAC3/GANP/THP3 conserved" evidence="2">
    <location>
        <begin position="120"/>
        <end position="171"/>
    </location>
</feature>
<gene>
    <name evidence="3" type="ORF">TELCIR_10691</name>
</gene>
<dbReference type="AlphaFoldDB" id="A0A2G9UCT9"/>
<keyword evidence="1" id="KW-0732">Signal</keyword>
<sequence>MMVLLCFMVEDGSLALSEAKDIYGECMRFRKRVCRDHFHEAVDDEDDHLEVEEAREVTMCTEHAPTRDADNEESRGSACGAISGWIEKTKTHLWDCIERGTSGEDSLRHLDEDLGVIAHRKEVRESQPVRAALQLSSINLQNKNYVRFFRSLKKEATYLQCCICHHYLNTVFFNHDTFVQDPDAPVRPFRWIDDENATWSQVISTVENVIREVADEESLTICKDANVKGIAASISGSLVDEFISFSLFNGAFAVFSITLFFRDLLVDVVKEERQERDREREVSVRRFFEQLLDELIAERTRAAIKHELGEGIRAHNETTAHLLVDELWLAKLYFIGPPAISGTNGAVAVATFWDVLRDRVLENLRKRQERRHGWATFQDVWKCQSCVIRRLIYIVYMELVLITGHQ</sequence>
<dbReference type="Pfam" id="PF03399">
    <property type="entry name" value="SAC3_GANP"/>
    <property type="match status" value="1"/>
</dbReference>
<name>A0A2G9UCT9_TELCI</name>